<dbReference type="AlphaFoldDB" id="A0A3M6PWG4"/>
<sequence length="82" mass="9449">MGSGFLLWDGWAWAWQDAQPDRGDVQPVALEMVWDGQNFLMLRCRSLAVARAPRWLWLERQAAVPFWGDLRRALHFSGALPP</sequence>
<protein>
    <submittedName>
        <fullName evidence="1">Uncharacterized protein</fullName>
    </submittedName>
</protein>
<dbReference type="RefSeq" id="WP_122254669.1">
    <property type="nucleotide sequence ID" value="NZ_RDQL01000027.1"/>
</dbReference>
<comment type="caution">
    <text evidence="1">The sequence shown here is derived from an EMBL/GenBank/DDBJ whole genome shotgun (WGS) entry which is preliminary data.</text>
</comment>
<organism evidence="1 2">
    <name type="scientific">Allofranklinella schreckenbergeri</name>
    <dbReference type="NCBI Taxonomy" id="1076744"/>
    <lineage>
        <taxon>Bacteria</taxon>
        <taxon>Pseudomonadati</taxon>
        <taxon>Pseudomonadota</taxon>
        <taxon>Betaproteobacteria</taxon>
        <taxon>Burkholderiales</taxon>
        <taxon>Comamonadaceae</taxon>
        <taxon>Allofranklinella</taxon>
    </lineage>
</organism>
<accession>A0A3M6PWG4</accession>
<reference evidence="1 2" key="1">
    <citation type="submission" date="2018-10" db="EMBL/GenBank/DDBJ databases">
        <title>Comamonadaceae CDC group NO-1 genome sequencing and assembly.</title>
        <authorList>
            <person name="Bernier A.-M."/>
            <person name="Bernard K."/>
        </authorList>
    </citation>
    <scope>NUCLEOTIDE SEQUENCE [LARGE SCALE GENOMIC DNA]</scope>
    <source>
        <strain evidence="1 2">NML161473</strain>
    </source>
</reference>
<proteinExistence type="predicted"/>
<dbReference type="Proteomes" id="UP000267035">
    <property type="component" value="Unassembled WGS sequence"/>
</dbReference>
<evidence type="ECO:0000313" key="2">
    <source>
        <dbReference type="Proteomes" id="UP000267035"/>
    </source>
</evidence>
<dbReference type="EMBL" id="RDQL01000027">
    <property type="protein sequence ID" value="RMW95423.1"/>
    <property type="molecule type" value="Genomic_DNA"/>
</dbReference>
<name>A0A3M6PWG4_9BURK</name>
<keyword evidence="2" id="KW-1185">Reference proteome</keyword>
<evidence type="ECO:0000313" key="1">
    <source>
        <dbReference type="EMBL" id="RMW95423.1"/>
    </source>
</evidence>
<gene>
    <name evidence="1" type="ORF">EBQ25_12015</name>
</gene>